<proteinExistence type="predicted"/>
<protein>
    <submittedName>
        <fullName evidence="1">Uncharacterized protein</fullName>
    </submittedName>
</protein>
<evidence type="ECO:0000313" key="2">
    <source>
        <dbReference type="Proteomes" id="UP000263642"/>
    </source>
</evidence>
<organism evidence="1 2">
    <name type="scientific">Gimesia maris</name>
    <dbReference type="NCBI Taxonomy" id="122"/>
    <lineage>
        <taxon>Bacteria</taxon>
        <taxon>Pseudomonadati</taxon>
        <taxon>Planctomycetota</taxon>
        <taxon>Planctomycetia</taxon>
        <taxon>Planctomycetales</taxon>
        <taxon>Planctomycetaceae</taxon>
        <taxon>Gimesia</taxon>
    </lineage>
</organism>
<name>A0A3D3RDR2_9PLAN</name>
<gene>
    <name evidence="1" type="ORF">DIT97_25145</name>
</gene>
<evidence type="ECO:0000313" key="1">
    <source>
        <dbReference type="EMBL" id="HCO26147.1"/>
    </source>
</evidence>
<reference evidence="1 2" key="1">
    <citation type="journal article" date="2018" name="Nat. Biotechnol.">
        <title>A standardized bacterial taxonomy based on genome phylogeny substantially revises the tree of life.</title>
        <authorList>
            <person name="Parks D.H."/>
            <person name="Chuvochina M."/>
            <person name="Waite D.W."/>
            <person name="Rinke C."/>
            <person name="Skarshewski A."/>
            <person name="Chaumeil P.A."/>
            <person name="Hugenholtz P."/>
        </authorList>
    </citation>
    <scope>NUCLEOTIDE SEQUENCE [LARGE SCALE GENOMIC DNA]</scope>
    <source>
        <strain evidence="1">UBA9375</strain>
    </source>
</reference>
<dbReference type="Proteomes" id="UP000263642">
    <property type="component" value="Unassembled WGS sequence"/>
</dbReference>
<dbReference type="EMBL" id="DQAY01000150">
    <property type="protein sequence ID" value="HCO26147.1"/>
    <property type="molecule type" value="Genomic_DNA"/>
</dbReference>
<sequence>MVDFTADSPVLFSFSFYLVHLPAKLNVIGPFCCNEPDFRIIVLSCMFSDKTMLTTVTGQYTKMIPEV</sequence>
<comment type="caution">
    <text evidence="1">The sequence shown here is derived from an EMBL/GenBank/DDBJ whole genome shotgun (WGS) entry which is preliminary data.</text>
</comment>
<accession>A0A3D3RDR2</accession>
<dbReference type="AlphaFoldDB" id="A0A3D3RDR2"/>